<dbReference type="InterPro" id="IPR016120">
    <property type="entry name" value="Sig_transdc_His_kin_SpoOB"/>
</dbReference>
<evidence type="ECO:0000313" key="7">
    <source>
        <dbReference type="Proteomes" id="UP000236311"/>
    </source>
</evidence>
<dbReference type="PANTHER" id="PTHR40448:SF1">
    <property type="entry name" value="TWO-COMPONENT SENSOR HISTIDINE KINASE"/>
    <property type="match status" value="1"/>
</dbReference>
<dbReference type="SUPFAM" id="SSF55890">
    <property type="entry name" value="Sporulation response regulatory protein Spo0B"/>
    <property type="match status" value="1"/>
</dbReference>
<feature type="transmembrane region" description="Helical" evidence="4">
    <location>
        <begin position="136"/>
        <end position="161"/>
    </location>
</feature>
<feature type="transmembrane region" description="Helical" evidence="4">
    <location>
        <begin position="40"/>
        <end position="57"/>
    </location>
</feature>
<dbReference type="OrthoDB" id="9778566at2"/>
<dbReference type="CDD" id="cd16935">
    <property type="entry name" value="HATPase_AgrC-ComD-like"/>
    <property type="match status" value="1"/>
</dbReference>
<name>A0A2K4ZJ57_9FIRM</name>
<dbReference type="GO" id="GO:0000155">
    <property type="term" value="F:phosphorelay sensor kinase activity"/>
    <property type="evidence" value="ECO:0007669"/>
    <property type="project" value="InterPro"/>
</dbReference>
<organism evidence="6 7">
    <name type="scientific">Acetatifactor muris</name>
    <dbReference type="NCBI Taxonomy" id="879566"/>
    <lineage>
        <taxon>Bacteria</taxon>
        <taxon>Bacillati</taxon>
        <taxon>Bacillota</taxon>
        <taxon>Clostridia</taxon>
        <taxon>Lachnospirales</taxon>
        <taxon>Lachnospiraceae</taxon>
        <taxon>Acetatifactor</taxon>
    </lineage>
</organism>
<protein>
    <submittedName>
        <fullName evidence="6">Sensory histidine kinase DcuS</fullName>
    </submittedName>
</protein>
<feature type="transmembrane region" description="Helical" evidence="4">
    <location>
        <begin position="15"/>
        <end position="33"/>
    </location>
</feature>
<evidence type="ECO:0000313" key="6">
    <source>
        <dbReference type="EMBL" id="SOY30509.1"/>
    </source>
</evidence>
<dbReference type="GO" id="GO:0042802">
    <property type="term" value="F:identical protein binding"/>
    <property type="evidence" value="ECO:0007669"/>
    <property type="project" value="TreeGrafter"/>
</dbReference>
<feature type="transmembrane region" description="Helical" evidence="4">
    <location>
        <begin position="216"/>
        <end position="234"/>
    </location>
</feature>
<dbReference type="EMBL" id="OFSM01000017">
    <property type="protein sequence ID" value="SOY30509.1"/>
    <property type="molecule type" value="Genomic_DNA"/>
</dbReference>
<feature type="transmembrane region" description="Helical" evidence="4">
    <location>
        <begin position="88"/>
        <end position="110"/>
    </location>
</feature>
<dbReference type="PANTHER" id="PTHR40448">
    <property type="entry name" value="TWO-COMPONENT SENSOR HISTIDINE KINASE"/>
    <property type="match status" value="1"/>
</dbReference>
<dbReference type="Pfam" id="PF14501">
    <property type="entry name" value="HATPase_c_5"/>
    <property type="match status" value="1"/>
</dbReference>
<keyword evidence="7" id="KW-1185">Reference proteome</keyword>
<reference evidence="6 7" key="1">
    <citation type="submission" date="2018-01" db="EMBL/GenBank/DDBJ databases">
        <authorList>
            <person name="Gaut B.S."/>
            <person name="Morton B.R."/>
            <person name="Clegg M.T."/>
            <person name="Duvall M.R."/>
        </authorList>
    </citation>
    <scope>NUCLEOTIDE SEQUENCE [LARGE SCALE GENOMIC DNA]</scope>
    <source>
        <strain evidence="6">GP69</strain>
    </source>
</reference>
<proteinExistence type="predicted"/>
<sequence length="474" mass="53775">MSQSAFEMINGILDIWKIAVQAIIFLVLWAAAFRGKKGKTGGIAAVLFIFANIGIGFLPCTAWVRYGVSALAVMGYGGIHYKRQIGKAVFVMLAFYNLHCLSYLMASSIYEKIMNAMMKSLDIMQDSYLQEMNRCMVVGMFCLVFAYSVLFVAMALILYRFMKDVTIMAWQDVILLSILNFVGSMIANVVNGLLIVRIDTDAFVLFDEKPDLLWKVPMIALCIFAGEAALIYFWQRYRILLGERQKHFVEEQQVKAMKKRLEEAENFYGSIRKVRHEMKNHMANIKGLTEAGEYGEIEEYVRRMDETMLELEYKYATGNAVTDVIINDKWRRAEKAGIRFDADFRYGGEIPVFDMGIILNNLLDNAIEACEKLETGKGFIRLSLKRKKQFLILYVENSFDGAVSIRKGSPLPATTKRSILPGIIMEHGIGLENVRDIAERYFGGVNIKVKGDVFHVTVMLQQIEVGGRQVNDLA</sequence>
<dbReference type="Gene3D" id="1.10.287.130">
    <property type="match status" value="1"/>
</dbReference>
<keyword evidence="4" id="KW-0812">Transmembrane</keyword>
<evidence type="ECO:0000256" key="4">
    <source>
        <dbReference type="SAM" id="Phobius"/>
    </source>
</evidence>
<feature type="transmembrane region" description="Helical" evidence="4">
    <location>
        <begin position="173"/>
        <end position="196"/>
    </location>
</feature>
<keyword evidence="4" id="KW-0472">Membrane</keyword>
<feature type="domain" description="Sensor histidine kinase NatK-like C-terminal" evidence="5">
    <location>
        <begin position="352"/>
        <end position="461"/>
    </location>
</feature>
<evidence type="ECO:0000256" key="1">
    <source>
        <dbReference type="ARBA" id="ARBA00022553"/>
    </source>
</evidence>
<evidence type="ECO:0000256" key="2">
    <source>
        <dbReference type="ARBA" id="ARBA00022679"/>
    </source>
</evidence>
<dbReference type="InterPro" id="IPR036890">
    <property type="entry name" value="HATPase_C_sf"/>
</dbReference>
<dbReference type="RefSeq" id="WP_103240543.1">
    <property type="nucleotide sequence ID" value="NZ_JANJZD010000017.1"/>
</dbReference>
<dbReference type="Proteomes" id="UP000236311">
    <property type="component" value="Unassembled WGS sequence"/>
</dbReference>
<dbReference type="Gene3D" id="3.30.565.10">
    <property type="entry name" value="Histidine kinase-like ATPase, C-terminal domain"/>
    <property type="match status" value="1"/>
</dbReference>
<evidence type="ECO:0000259" key="5">
    <source>
        <dbReference type="Pfam" id="PF14501"/>
    </source>
</evidence>
<dbReference type="AlphaFoldDB" id="A0A2K4ZJ57"/>
<dbReference type="InterPro" id="IPR032834">
    <property type="entry name" value="NatK-like_C"/>
</dbReference>
<keyword evidence="2" id="KW-0808">Transferase</keyword>
<keyword evidence="1" id="KW-0597">Phosphoprotein</keyword>
<evidence type="ECO:0000256" key="3">
    <source>
        <dbReference type="ARBA" id="ARBA00022777"/>
    </source>
</evidence>
<keyword evidence="4" id="KW-1133">Transmembrane helix</keyword>
<keyword evidence="3 6" id="KW-0418">Kinase</keyword>
<gene>
    <name evidence="6" type="ORF">AMURIS_03240</name>
</gene>
<dbReference type="SUPFAM" id="SSF55874">
    <property type="entry name" value="ATPase domain of HSP90 chaperone/DNA topoisomerase II/histidine kinase"/>
    <property type="match status" value="1"/>
</dbReference>
<accession>A0A2K4ZJ57</accession>